<dbReference type="EMBL" id="JAGTUU010000006">
    <property type="protein sequence ID" value="MBS0125656.1"/>
    <property type="molecule type" value="Genomic_DNA"/>
</dbReference>
<reference evidence="1" key="1">
    <citation type="submission" date="2021-04" db="EMBL/GenBank/DDBJ databases">
        <authorList>
            <person name="Yoon J."/>
        </authorList>
    </citation>
    <scope>NUCLEOTIDE SEQUENCE</scope>
    <source>
        <strain evidence="1">KMU-90</strain>
    </source>
</reference>
<evidence type="ECO:0000313" key="2">
    <source>
        <dbReference type="Proteomes" id="UP000681356"/>
    </source>
</evidence>
<sequence>MCCALGIGYVMQYGLPGQAPQGPVVVSDITPTSSAAVKPKLPTEMYAMGLPGGSVTLAALEDDALPAALPPLPGDDAATAGATLQGSLDCTIAMTAEPVAGAMVDLGLTAPCNASERVTIHHHGMMFTEIVQPDGRLTVTVPALNDNAVFIAAFPSGDGASAVAEVNALSFYDRVVVQWKGEAGLQLHAREYGAAYFTPGHVWAAAAGDLGNAARGDGGFLSRLGREDAPDALLAEVYSFPAGTARRSGQVALSVEAEITGANCDTVVEAQTLELHDAGDLRVRDLQLSMPSCEAKGDFLVLKNLVGDLTIAAR</sequence>
<comment type="caution">
    <text evidence="1">The sequence shown here is derived from an EMBL/GenBank/DDBJ whole genome shotgun (WGS) entry which is preliminary data.</text>
</comment>
<accession>A0A8J8B7Z6</accession>
<gene>
    <name evidence="1" type="ORF">KB874_16335</name>
</gene>
<keyword evidence="2" id="KW-1185">Reference proteome</keyword>
<dbReference type="Proteomes" id="UP000681356">
    <property type="component" value="Unassembled WGS sequence"/>
</dbReference>
<protein>
    <submittedName>
        <fullName evidence="1">Translocase</fullName>
    </submittedName>
</protein>
<proteinExistence type="predicted"/>
<name>A0A8J8B7Z6_9RHOB</name>
<organism evidence="1 2">
    <name type="scientific">Thetidibacter halocola</name>
    <dbReference type="NCBI Taxonomy" id="2827239"/>
    <lineage>
        <taxon>Bacteria</taxon>
        <taxon>Pseudomonadati</taxon>
        <taxon>Pseudomonadota</taxon>
        <taxon>Alphaproteobacteria</taxon>
        <taxon>Rhodobacterales</taxon>
        <taxon>Roseobacteraceae</taxon>
        <taxon>Thetidibacter</taxon>
    </lineage>
</organism>
<dbReference type="AlphaFoldDB" id="A0A8J8B7Z6"/>
<evidence type="ECO:0000313" key="1">
    <source>
        <dbReference type="EMBL" id="MBS0125656.1"/>
    </source>
</evidence>